<dbReference type="InterPro" id="IPR015854">
    <property type="entry name" value="ABC_transpr_LolD-like"/>
</dbReference>
<keyword evidence="6" id="KW-1185">Reference proteome</keyword>
<name>A0ABS7ZR17_9GAMM</name>
<evidence type="ECO:0000256" key="2">
    <source>
        <dbReference type="ARBA" id="ARBA00022741"/>
    </source>
</evidence>
<dbReference type="InterPro" id="IPR017911">
    <property type="entry name" value="MacB-like_ATP-bd"/>
</dbReference>
<reference evidence="5 6" key="1">
    <citation type="submission" date="2020-12" db="EMBL/GenBank/DDBJ databases">
        <title>Novel Thalassolituus-related marine hydrocarbonoclastic bacteria mediated algae-derived hydrocarbons mineralization in twilight zone of the northern South China Sea.</title>
        <authorList>
            <person name="Dong C."/>
        </authorList>
    </citation>
    <scope>NUCLEOTIDE SEQUENCE [LARGE SCALE GENOMIC DNA]</scope>
    <source>
        <strain evidence="5 6">IMCC1826</strain>
    </source>
</reference>
<dbReference type="PANTHER" id="PTHR24220">
    <property type="entry name" value="IMPORT ATP-BINDING PROTEIN"/>
    <property type="match status" value="1"/>
</dbReference>
<dbReference type="PANTHER" id="PTHR24220:SF86">
    <property type="entry name" value="ABC TRANSPORTER ABCH.1"/>
    <property type="match status" value="1"/>
</dbReference>
<dbReference type="CDD" id="cd03255">
    <property type="entry name" value="ABC_MJ0796_LolCDE_FtsE"/>
    <property type="match status" value="1"/>
</dbReference>
<dbReference type="Pfam" id="PF00005">
    <property type="entry name" value="ABC_tran"/>
    <property type="match status" value="1"/>
</dbReference>
<proteinExistence type="predicted"/>
<dbReference type="EMBL" id="JAEDAH010000057">
    <property type="protein sequence ID" value="MCA6064159.1"/>
    <property type="molecule type" value="Genomic_DNA"/>
</dbReference>
<evidence type="ECO:0000256" key="3">
    <source>
        <dbReference type="ARBA" id="ARBA00022840"/>
    </source>
</evidence>
<organism evidence="5 6">
    <name type="scientific">Thalassolituus marinus</name>
    <dbReference type="NCBI Taxonomy" id="671053"/>
    <lineage>
        <taxon>Bacteria</taxon>
        <taxon>Pseudomonadati</taxon>
        <taxon>Pseudomonadota</taxon>
        <taxon>Gammaproteobacteria</taxon>
        <taxon>Oceanospirillales</taxon>
        <taxon>Oceanospirillaceae</taxon>
        <taxon>Thalassolituus</taxon>
    </lineage>
</organism>
<keyword evidence="1" id="KW-0813">Transport</keyword>
<evidence type="ECO:0000256" key="1">
    <source>
        <dbReference type="ARBA" id="ARBA00022448"/>
    </source>
</evidence>
<dbReference type="PROSITE" id="PS50893">
    <property type="entry name" value="ABC_TRANSPORTER_2"/>
    <property type="match status" value="1"/>
</dbReference>
<dbReference type="InterPro" id="IPR003593">
    <property type="entry name" value="AAA+_ATPase"/>
</dbReference>
<dbReference type="Gene3D" id="3.40.50.300">
    <property type="entry name" value="P-loop containing nucleotide triphosphate hydrolases"/>
    <property type="match status" value="1"/>
</dbReference>
<evidence type="ECO:0000313" key="6">
    <source>
        <dbReference type="Proteomes" id="UP000714380"/>
    </source>
</evidence>
<keyword evidence="2" id="KW-0547">Nucleotide-binding</keyword>
<protein>
    <submittedName>
        <fullName evidence="5">ABC transporter ATP-binding protein</fullName>
    </submittedName>
</protein>
<dbReference type="Proteomes" id="UP000714380">
    <property type="component" value="Unassembled WGS sequence"/>
</dbReference>
<feature type="domain" description="ABC transporter" evidence="4">
    <location>
        <begin position="6"/>
        <end position="233"/>
    </location>
</feature>
<dbReference type="GO" id="GO:0005524">
    <property type="term" value="F:ATP binding"/>
    <property type="evidence" value="ECO:0007669"/>
    <property type="project" value="UniProtKB-KW"/>
</dbReference>
<dbReference type="RefSeq" id="WP_225674860.1">
    <property type="nucleotide sequence ID" value="NZ_JAEDAH010000057.1"/>
</dbReference>
<dbReference type="PROSITE" id="PS00211">
    <property type="entry name" value="ABC_TRANSPORTER_1"/>
    <property type="match status" value="1"/>
</dbReference>
<evidence type="ECO:0000313" key="5">
    <source>
        <dbReference type="EMBL" id="MCA6064159.1"/>
    </source>
</evidence>
<dbReference type="SMART" id="SM00382">
    <property type="entry name" value="AAA"/>
    <property type="match status" value="1"/>
</dbReference>
<dbReference type="InterPro" id="IPR017871">
    <property type="entry name" value="ABC_transporter-like_CS"/>
</dbReference>
<sequence length="233" mass="25293">MSDALIRVNGVNKTFLLGNEPVHALNNIQLQIQSGEYLSVMGPSGSGKSTLLNMLGLLDVPDNGEYWLAGADTVPMDEEQRALYRRQQIGFVFQSYHLIPRLSAAENIELPLILAGIAPAERKKRLQPIIEKLGLDSRAGHLPNQLSGGQRQRVAIGRAIIMKPHLLLADEPTGNLDSSSGAEVVALLEELNNEGITLVVVTHDADLGQRAKRRIRMVDGVIVQDEKNAGANA</sequence>
<accession>A0ABS7ZR17</accession>
<gene>
    <name evidence="5" type="ORF">I9W95_11135</name>
</gene>
<evidence type="ECO:0000259" key="4">
    <source>
        <dbReference type="PROSITE" id="PS50893"/>
    </source>
</evidence>
<comment type="caution">
    <text evidence="5">The sequence shown here is derived from an EMBL/GenBank/DDBJ whole genome shotgun (WGS) entry which is preliminary data.</text>
</comment>
<keyword evidence="3 5" id="KW-0067">ATP-binding</keyword>
<dbReference type="InterPro" id="IPR027417">
    <property type="entry name" value="P-loop_NTPase"/>
</dbReference>
<dbReference type="InterPro" id="IPR003439">
    <property type="entry name" value="ABC_transporter-like_ATP-bd"/>
</dbReference>
<dbReference type="SUPFAM" id="SSF52540">
    <property type="entry name" value="P-loop containing nucleoside triphosphate hydrolases"/>
    <property type="match status" value="1"/>
</dbReference>